<dbReference type="GO" id="GO:0030288">
    <property type="term" value="C:outer membrane-bounded periplasmic space"/>
    <property type="evidence" value="ECO:0007669"/>
    <property type="project" value="TreeGrafter"/>
</dbReference>
<dbReference type="InterPro" id="IPR025997">
    <property type="entry name" value="SBP_2_dom"/>
</dbReference>
<dbReference type="PANTHER" id="PTHR30036:SF7">
    <property type="entry name" value="ABC TRANSPORTER PERIPLASMIC-BINDING PROTEIN YPHF"/>
    <property type="match status" value="1"/>
</dbReference>
<evidence type="ECO:0000256" key="1">
    <source>
        <dbReference type="ARBA" id="ARBA00004196"/>
    </source>
</evidence>
<reference evidence="5" key="1">
    <citation type="journal article" name="DNA Res.">
        <title>The physiological potential of anammox bacteria as revealed by their core genome structure.</title>
        <authorList>
            <person name="Okubo T."/>
            <person name="Toyoda A."/>
            <person name="Fukuhara K."/>
            <person name="Uchiyama I."/>
            <person name="Harigaya Y."/>
            <person name="Kuroiwa M."/>
            <person name="Suzuki T."/>
            <person name="Murakami Y."/>
            <person name="Suwa Y."/>
            <person name="Takami H."/>
        </authorList>
    </citation>
    <scope>NUCLEOTIDE SEQUENCE</scope>
    <source>
        <strain evidence="5">317325-2</strain>
    </source>
</reference>
<name>A0A809SEI7_9BACT</name>
<comment type="subcellular location">
    <subcellularLocation>
        <location evidence="1">Cell envelope</location>
    </subcellularLocation>
</comment>
<dbReference type="KEGG" id="npy:NPRO_15490"/>
<feature type="signal peptide" evidence="3">
    <location>
        <begin position="1"/>
        <end position="24"/>
    </location>
</feature>
<dbReference type="InterPro" id="IPR028082">
    <property type="entry name" value="Peripla_BP_I"/>
</dbReference>
<sequence length="344" mass="36814">MKLSIASILALTSALLLIGCGSPAVPRDASPGTQTESTHPKKKLRIVLIAKSSTNPVFLAARVGAEAAARDLSAKGEAEVTIDWRTPEVEDGQVQANRIAQAVSEGADAILISCSDAAKVTGAIDDAVAAGVPVMTFDSDAPDSKRFAFYGGDSKDIGKQVMLELSKQLKGRGQVAVLAGNPNAPNLQLRVAGALEEAKKHPGVQVIGTFYHPETPQDAAAEVLRAMQANPEIDGWAMIGGWPLFTQALLTDLDPNKVKVVAVDCLPAQMAYIDKGIAPVLLAQPTYDWGYVSVQKIYEYVIDEAEVPEVVKMELVPVRKENLKDWAKKLVDWGFSDVDPKFLE</sequence>
<dbReference type="Proteomes" id="UP000662873">
    <property type="component" value="Chromosome"/>
</dbReference>
<protein>
    <submittedName>
        <fullName evidence="5">ABC transporter substrate-binding protein</fullName>
    </submittedName>
</protein>
<evidence type="ECO:0000313" key="6">
    <source>
        <dbReference type="Proteomes" id="UP000662873"/>
    </source>
</evidence>
<accession>A0A809SEI7</accession>
<dbReference type="SUPFAM" id="SSF53822">
    <property type="entry name" value="Periplasmic binding protein-like I"/>
    <property type="match status" value="1"/>
</dbReference>
<evidence type="ECO:0000256" key="2">
    <source>
        <dbReference type="ARBA" id="ARBA00007639"/>
    </source>
</evidence>
<feature type="chain" id="PRO_5035303802" evidence="3">
    <location>
        <begin position="25"/>
        <end position="344"/>
    </location>
</feature>
<dbReference type="AlphaFoldDB" id="A0A809SEI7"/>
<evidence type="ECO:0000313" key="5">
    <source>
        <dbReference type="EMBL" id="BBO23954.1"/>
    </source>
</evidence>
<dbReference type="GO" id="GO:0030246">
    <property type="term" value="F:carbohydrate binding"/>
    <property type="evidence" value="ECO:0007669"/>
    <property type="project" value="TreeGrafter"/>
</dbReference>
<dbReference type="PROSITE" id="PS51257">
    <property type="entry name" value="PROKAR_LIPOPROTEIN"/>
    <property type="match status" value="1"/>
</dbReference>
<dbReference type="EMBL" id="AP021858">
    <property type="protein sequence ID" value="BBO23954.1"/>
    <property type="molecule type" value="Genomic_DNA"/>
</dbReference>
<keyword evidence="3" id="KW-0732">Signal</keyword>
<dbReference type="InterPro" id="IPR050555">
    <property type="entry name" value="Bact_Solute-Bind_Prot2"/>
</dbReference>
<organism evidence="5 6">
    <name type="scientific">Candidatus Nitrosymbiomonas proteolyticus</name>
    <dbReference type="NCBI Taxonomy" id="2608984"/>
    <lineage>
        <taxon>Bacteria</taxon>
        <taxon>Bacillati</taxon>
        <taxon>Armatimonadota</taxon>
        <taxon>Armatimonadota incertae sedis</taxon>
        <taxon>Candidatus Nitrosymbiomonas</taxon>
    </lineage>
</organism>
<dbReference type="Gene3D" id="3.40.50.2300">
    <property type="match status" value="2"/>
</dbReference>
<gene>
    <name evidence="5" type="ORF">NPRO_15490</name>
</gene>
<comment type="similarity">
    <text evidence="2">Belongs to the bacterial solute-binding protein 2 family.</text>
</comment>
<dbReference type="Pfam" id="PF13407">
    <property type="entry name" value="Peripla_BP_4"/>
    <property type="match status" value="1"/>
</dbReference>
<evidence type="ECO:0000256" key="3">
    <source>
        <dbReference type="SAM" id="SignalP"/>
    </source>
</evidence>
<dbReference type="PANTHER" id="PTHR30036">
    <property type="entry name" value="D-XYLOSE-BINDING PERIPLASMIC PROTEIN"/>
    <property type="match status" value="1"/>
</dbReference>
<proteinExistence type="inferred from homology"/>
<evidence type="ECO:0000259" key="4">
    <source>
        <dbReference type="Pfam" id="PF13407"/>
    </source>
</evidence>
<feature type="domain" description="Periplasmic binding protein" evidence="4">
    <location>
        <begin position="46"/>
        <end position="301"/>
    </location>
</feature>